<dbReference type="Pfam" id="PF04404">
    <property type="entry name" value="ERF"/>
    <property type="match status" value="1"/>
</dbReference>
<keyword evidence="1" id="KW-0175">Coiled coil</keyword>
<organism evidence="3 4">
    <name type="scientific">Streptococcus sciuri</name>
    <dbReference type="NCBI Taxonomy" id="2973939"/>
    <lineage>
        <taxon>Bacteria</taxon>
        <taxon>Bacillati</taxon>
        <taxon>Bacillota</taxon>
        <taxon>Bacilli</taxon>
        <taxon>Lactobacillales</taxon>
        <taxon>Streptococcaceae</taxon>
        <taxon>Streptococcus</taxon>
    </lineage>
</organism>
<dbReference type="EMBL" id="JANUXX010000005">
    <property type="protein sequence ID" value="MCS4488398.1"/>
    <property type="molecule type" value="Genomic_DNA"/>
</dbReference>
<evidence type="ECO:0000256" key="1">
    <source>
        <dbReference type="SAM" id="Coils"/>
    </source>
</evidence>
<feature type="region of interest" description="Disordered" evidence="2">
    <location>
        <begin position="156"/>
        <end position="188"/>
    </location>
</feature>
<accession>A0ABT2F876</accession>
<dbReference type="InterPro" id="IPR007499">
    <property type="entry name" value="ERF_bacteria_virus"/>
</dbReference>
<evidence type="ECO:0000313" key="3">
    <source>
        <dbReference type="EMBL" id="MCS4488398.1"/>
    </source>
</evidence>
<protein>
    <submittedName>
        <fullName evidence="3">ERF family protein</fullName>
    </submittedName>
</protein>
<dbReference type="RefSeq" id="WP_259138528.1">
    <property type="nucleotide sequence ID" value="NZ_JANUXX010000005.1"/>
</dbReference>
<comment type="caution">
    <text evidence="3">The sequence shown here is derived from an EMBL/GenBank/DDBJ whole genome shotgun (WGS) entry which is preliminary data.</text>
</comment>
<dbReference type="Proteomes" id="UP001206548">
    <property type="component" value="Unassembled WGS sequence"/>
</dbReference>
<reference evidence="3 4" key="1">
    <citation type="journal article" date="2023" name="Int. J. Syst. Evol. Microbiol.">
        <title>Streptococcus sciuri sp. nov., Staphylococcus marylandisciuri sp. nov. and Staphylococcus americanisciuri sp. nov., isolated from faeces of eastern grey squirrel (Sciurus carolinensis).</title>
        <authorList>
            <person name="Volokhov D.V."/>
            <person name="Zagorodnyaya T.A."/>
            <person name="Furtak V.A."/>
            <person name="Nattanmai G."/>
            <person name="Randall L."/>
            <person name="Jose S."/>
            <person name="Gao Y."/>
            <person name="Eisenberg T."/>
            <person name="Delmonte P."/>
            <person name="Blom J."/>
            <person name="Mitchell K.K."/>
        </authorList>
    </citation>
    <scope>NUCLEOTIDE SEQUENCE [LARGE SCALE GENOMIC DNA]</scope>
    <source>
        <strain evidence="3 4">SQ9-PEA</strain>
    </source>
</reference>
<name>A0ABT2F876_9STRE</name>
<proteinExistence type="predicted"/>
<feature type="compositionally biased region" description="Basic and acidic residues" evidence="2">
    <location>
        <begin position="179"/>
        <end position="188"/>
    </location>
</feature>
<evidence type="ECO:0000256" key="2">
    <source>
        <dbReference type="SAM" id="MobiDB-lite"/>
    </source>
</evidence>
<feature type="coiled-coil region" evidence="1">
    <location>
        <begin position="9"/>
        <end position="36"/>
    </location>
</feature>
<sequence length="241" mass="26696">MTENNLTVLSDLLARNAELETKVLKLQQALARRQSESTVELDKAMYKFHQQLLQPEMTGKNPFLGNKYATLSDIDKSLRKAFEGTGLSYSQDACTNVERGTVSVTTTIHHESGEYRSYGPFELKPAKADVQGYGGAVTYAKRYQVSAVFGIVADPDDDGESAMDRGQTTKAPKRVASKQAKEAPKKDKQEIIKEKLLEKVGGLGANEELIKAWQGLPAEKAIADMTQWHNNRQAQQTELAF</sequence>
<evidence type="ECO:0000313" key="4">
    <source>
        <dbReference type="Proteomes" id="UP001206548"/>
    </source>
</evidence>
<gene>
    <name evidence="3" type="ORF">NXS10_05430</name>
</gene>
<keyword evidence="4" id="KW-1185">Reference proteome</keyword>